<evidence type="ECO:0000256" key="3">
    <source>
        <dbReference type="ARBA" id="ARBA00022840"/>
    </source>
</evidence>
<evidence type="ECO:0000256" key="1">
    <source>
        <dbReference type="ARBA" id="ARBA00022741"/>
    </source>
</evidence>
<dbReference type="Gene3D" id="3.40.50.300">
    <property type="entry name" value="P-loop containing nucleotide triphosphate hydrolases"/>
    <property type="match status" value="1"/>
</dbReference>
<sequence>MLRLVEKALSDRGITSVVYTGDLTRAKRDRAIREFQQTDGGPQVFLASYGAGSTGLTLTAANVVYLLDPWWNPFTEDQAIDRVHRIGQTRPVRIYKVTMAESIEQGVVACQTSKRKASEGILGSSAGRPTASVGVSVGELSALLSSRR</sequence>
<evidence type="ECO:0000259" key="4">
    <source>
        <dbReference type="PROSITE" id="PS51194"/>
    </source>
</evidence>
<dbReference type="OrthoDB" id="448448at2759"/>
<proteinExistence type="predicted"/>
<dbReference type="Pfam" id="PF00271">
    <property type="entry name" value="Helicase_C"/>
    <property type="match status" value="1"/>
</dbReference>
<dbReference type="GeneID" id="22913902"/>
<dbReference type="Proteomes" id="UP000019763">
    <property type="component" value="Unassembled WGS sequence"/>
</dbReference>
<dbReference type="InterPro" id="IPR001650">
    <property type="entry name" value="Helicase_C-like"/>
</dbReference>
<dbReference type="GO" id="GO:0005634">
    <property type="term" value="C:nucleus"/>
    <property type="evidence" value="ECO:0007669"/>
    <property type="project" value="TreeGrafter"/>
</dbReference>
<protein>
    <submittedName>
        <fullName evidence="5">SNF2 helicase</fullName>
    </submittedName>
</protein>
<dbReference type="VEuPathDB" id="CryptoDB:GNI_110610"/>
<dbReference type="OMA" id="RYRIMIM"/>
<dbReference type="SMART" id="SM00490">
    <property type="entry name" value="HELICc"/>
    <property type="match status" value="1"/>
</dbReference>
<gene>
    <name evidence="5" type="ORF">GNI_110610</name>
</gene>
<accession>A0A023B3L0</accession>
<dbReference type="EMBL" id="AFNH02000827">
    <property type="protein sequence ID" value="EZG55605.1"/>
    <property type="molecule type" value="Genomic_DNA"/>
</dbReference>
<dbReference type="GO" id="GO:0016787">
    <property type="term" value="F:hydrolase activity"/>
    <property type="evidence" value="ECO:0007669"/>
    <property type="project" value="UniProtKB-KW"/>
</dbReference>
<keyword evidence="2" id="KW-0378">Hydrolase</keyword>
<dbReference type="CDD" id="cd18793">
    <property type="entry name" value="SF2_C_SNF"/>
    <property type="match status" value="1"/>
</dbReference>
<reference evidence="5" key="1">
    <citation type="submission" date="2013-12" db="EMBL/GenBank/DDBJ databases">
        <authorList>
            <person name="Omoto C.K."/>
            <person name="Sibley D."/>
            <person name="Venepally P."/>
            <person name="Hadjithomas M."/>
            <person name="Karamycheva S."/>
            <person name="Brunk B."/>
            <person name="Roos D."/>
            <person name="Caler E."/>
            <person name="Lorenzi H."/>
        </authorList>
    </citation>
    <scope>NUCLEOTIDE SEQUENCE</scope>
</reference>
<keyword evidence="5" id="KW-0347">Helicase</keyword>
<dbReference type="GO" id="GO:0008094">
    <property type="term" value="F:ATP-dependent activity, acting on DNA"/>
    <property type="evidence" value="ECO:0007669"/>
    <property type="project" value="TreeGrafter"/>
</dbReference>
<dbReference type="GO" id="GO:0006281">
    <property type="term" value="P:DNA repair"/>
    <property type="evidence" value="ECO:0007669"/>
    <property type="project" value="TreeGrafter"/>
</dbReference>
<dbReference type="PANTHER" id="PTHR45626">
    <property type="entry name" value="TRANSCRIPTION TERMINATION FACTOR 2-RELATED"/>
    <property type="match status" value="1"/>
</dbReference>
<dbReference type="InterPro" id="IPR050628">
    <property type="entry name" value="SNF2_RAD54_helicase_TF"/>
</dbReference>
<dbReference type="InterPro" id="IPR049730">
    <property type="entry name" value="SNF2/RAD54-like_C"/>
</dbReference>
<evidence type="ECO:0000313" key="5">
    <source>
        <dbReference type="EMBL" id="EZG55605.1"/>
    </source>
</evidence>
<feature type="domain" description="Helicase C-terminal" evidence="4">
    <location>
        <begin position="1"/>
        <end position="122"/>
    </location>
</feature>
<dbReference type="eggNOG" id="KOG1001">
    <property type="taxonomic scope" value="Eukaryota"/>
</dbReference>
<dbReference type="PROSITE" id="PS51194">
    <property type="entry name" value="HELICASE_CTER"/>
    <property type="match status" value="1"/>
</dbReference>
<dbReference type="GO" id="GO:0004386">
    <property type="term" value="F:helicase activity"/>
    <property type="evidence" value="ECO:0007669"/>
    <property type="project" value="UniProtKB-KW"/>
</dbReference>
<organism evidence="5 6">
    <name type="scientific">Gregarina niphandrodes</name>
    <name type="common">Septate eugregarine</name>
    <dbReference type="NCBI Taxonomy" id="110365"/>
    <lineage>
        <taxon>Eukaryota</taxon>
        <taxon>Sar</taxon>
        <taxon>Alveolata</taxon>
        <taxon>Apicomplexa</taxon>
        <taxon>Conoidasida</taxon>
        <taxon>Gregarinasina</taxon>
        <taxon>Eugregarinorida</taxon>
        <taxon>Gregarinidae</taxon>
        <taxon>Gregarina</taxon>
    </lineage>
</organism>
<evidence type="ECO:0000256" key="2">
    <source>
        <dbReference type="ARBA" id="ARBA00022801"/>
    </source>
</evidence>
<dbReference type="AlphaFoldDB" id="A0A023B3L0"/>
<dbReference type="InterPro" id="IPR027417">
    <property type="entry name" value="P-loop_NTPase"/>
</dbReference>
<dbReference type="SUPFAM" id="SSF52540">
    <property type="entry name" value="P-loop containing nucleoside triphosphate hydrolases"/>
    <property type="match status" value="1"/>
</dbReference>
<dbReference type="GO" id="GO:0005524">
    <property type="term" value="F:ATP binding"/>
    <property type="evidence" value="ECO:0007669"/>
    <property type="project" value="UniProtKB-KW"/>
</dbReference>
<keyword evidence="3" id="KW-0067">ATP-binding</keyword>
<dbReference type="RefSeq" id="XP_011131482.1">
    <property type="nucleotide sequence ID" value="XM_011133180.1"/>
</dbReference>
<evidence type="ECO:0000313" key="6">
    <source>
        <dbReference type="Proteomes" id="UP000019763"/>
    </source>
</evidence>
<keyword evidence="6" id="KW-1185">Reference proteome</keyword>
<name>A0A023B3L0_GRENI</name>
<comment type="caution">
    <text evidence="5">The sequence shown here is derived from an EMBL/GenBank/DDBJ whole genome shotgun (WGS) entry which is preliminary data.</text>
</comment>
<keyword evidence="1" id="KW-0547">Nucleotide-binding</keyword>